<evidence type="ECO:0000256" key="12">
    <source>
        <dbReference type="ARBA" id="ARBA00081210"/>
    </source>
</evidence>
<dbReference type="InterPro" id="IPR033391">
    <property type="entry name" value="FBPase_N"/>
</dbReference>
<dbReference type="PROSITE" id="PS00124">
    <property type="entry name" value="FBPASE"/>
    <property type="match status" value="1"/>
</dbReference>
<gene>
    <name evidence="17" type="primary">fbp_3</name>
    <name evidence="13" type="synonym">fbp</name>
    <name evidence="17" type="ORF">C1752_07470</name>
</gene>
<dbReference type="OrthoDB" id="569410at2"/>
<feature type="binding site" evidence="13">
    <location>
        <position position="113"/>
    </location>
    <ligand>
        <name>Mg(2+)</name>
        <dbReference type="ChEBI" id="CHEBI:18420"/>
        <label>1</label>
    </ligand>
</feature>
<dbReference type="SUPFAM" id="SSF56655">
    <property type="entry name" value="Carbohydrate phosphatase"/>
    <property type="match status" value="1"/>
</dbReference>
<keyword evidence="9 13" id="KW-0460">Magnesium</keyword>
<feature type="domain" description="Fructose-1-6-bisphosphatase class 1 C-terminal" evidence="16">
    <location>
        <begin position="199"/>
        <end position="328"/>
    </location>
</feature>
<dbReference type="GO" id="GO:0042132">
    <property type="term" value="F:fructose 1,6-bisphosphate 1-phosphatase activity"/>
    <property type="evidence" value="ECO:0007669"/>
    <property type="project" value="UniProtKB-UniRule"/>
</dbReference>
<keyword evidence="8 13" id="KW-0378">Hydrolase</keyword>
<keyword evidence="18" id="KW-1185">Reference proteome</keyword>
<evidence type="ECO:0000313" key="18">
    <source>
        <dbReference type="Proteomes" id="UP000248857"/>
    </source>
</evidence>
<dbReference type="EMBL" id="PQWO01000020">
    <property type="protein sequence ID" value="PZD71194.1"/>
    <property type="molecule type" value="Genomic_DNA"/>
</dbReference>
<dbReference type="PIRSF" id="PIRSF000904">
    <property type="entry name" value="FBPtase_SBPase"/>
    <property type="match status" value="1"/>
</dbReference>
<dbReference type="PRINTS" id="PR00115">
    <property type="entry name" value="F16BPHPHTASE"/>
</dbReference>
<evidence type="ECO:0000256" key="2">
    <source>
        <dbReference type="ARBA" id="ARBA00005215"/>
    </source>
</evidence>
<accession>A0A2W1JM19</accession>
<keyword evidence="7 13" id="KW-0479">Metal-binding</keyword>
<evidence type="ECO:0000256" key="8">
    <source>
        <dbReference type="ARBA" id="ARBA00022801"/>
    </source>
</evidence>
<comment type="subcellular location">
    <subcellularLocation>
        <location evidence="13">Cytoplasm</location>
    </subcellularLocation>
</comment>
<evidence type="ECO:0000313" key="17">
    <source>
        <dbReference type="EMBL" id="PZD71194.1"/>
    </source>
</evidence>
<dbReference type="AlphaFoldDB" id="A0A2W1JM19"/>
<dbReference type="InterPro" id="IPR000146">
    <property type="entry name" value="FBPase_class-1"/>
</dbReference>
<evidence type="ECO:0000256" key="14">
    <source>
        <dbReference type="RuleBase" id="RU000508"/>
    </source>
</evidence>
<dbReference type="GO" id="GO:0005829">
    <property type="term" value="C:cytosol"/>
    <property type="evidence" value="ECO:0007669"/>
    <property type="project" value="TreeGrafter"/>
</dbReference>
<dbReference type="GO" id="GO:0019253">
    <property type="term" value="P:reductive pentose-phosphate cycle"/>
    <property type="evidence" value="ECO:0007669"/>
    <property type="project" value="UniProtKB-KW"/>
</dbReference>
<keyword evidence="5 13" id="KW-0963">Cytoplasm</keyword>
<comment type="catalytic activity">
    <reaction evidence="1 13">
        <text>beta-D-fructose 1,6-bisphosphate + H2O = beta-D-fructose 6-phosphate + phosphate</text>
        <dbReference type="Rhea" id="RHEA:11064"/>
        <dbReference type="ChEBI" id="CHEBI:15377"/>
        <dbReference type="ChEBI" id="CHEBI:32966"/>
        <dbReference type="ChEBI" id="CHEBI:43474"/>
        <dbReference type="ChEBI" id="CHEBI:57634"/>
        <dbReference type="EC" id="3.1.3.11"/>
    </reaction>
</comment>
<organism evidence="17 18">
    <name type="scientific">Acaryochloris thomasi RCC1774</name>
    <dbReference type="NCBI Taxonomy" id="1764569"/>
    <lineage>
        <taxon>Bacteria</taxon>
        <taxon>Bacillati</taxon>
        <taxon>Cyanobacteriota</taxon>
        <taxon>Cyanophyceae</taxon>
        <taxon>Acaryochloridales</taxon>
        <taxon>Acaryochloridaceae</taxon>
        <taxon>Acaryochloris</taxon>
        <taxon>Acaryochloris thomasi</taxon>
    </lineage>
</organism>
<feature type="domain" description="Fructose-1-6-bisphosphatase class I N-terminal" evidence="15">
    <location>
        <begin position="14"/>
        <end position="194"/>
    </location>
</feature>
<evidence type="ECO:0000256" key="5">
    <source>
        <dbReference type="ARBA" id="ARBA00022490"/>
    </source>
</evidence>
<comment type="caution">
    <text evidence="13">Lacks conserved residue(s) required for the propagation of feature annotation.</text>
</comment>
<evidence type="ECO:0000256" key="6">
    <source>
        <dbReference type="ARBA" id="ARBA00022567"/>
    </source>
</evidence>
<comment type="pathway">
    <text evidence="2">Carbohydrate biosynthesis; Calvin cycle.</text>
</comment>
<comment type="similarity">
    <text evidence="3 13 14">Belongs to the FBPase class 1 family.</text>
</comment>
<comment type="caution">
    <text evidence="17">The sequence shown here is derived from an EMBL/GenBank/DDBJ whole genome shotgun (WGS) entry which is preliminary data.</text>
</comment>
<evidence type="ECO:0000256" key="11">
    <source>
        <dbReference type="ARBA" id="ARBA00072069"/>
    </source>
</evidence>
<evidence type="ECO:0000256" key="7">
    <source>
        <dbReference type="ARBA" id="ARBA00022723"/>
    </source>
</evidence>
<feature type="binding site" evidence="13">
    <location>
        <begin position="116"/>
        <end position="119"/>
    </location>
    <ligand>
        <name>substrate</name>
    </ligand>
</feature>
<evidence type="ECO:0000256" key="1">
    <source>
        <dbReference type="ARBA" id="ARBA00001273"/>
    </source>
</evidence>
<dbReference type="GO" id="GO:0000287">
    <property type="term" value="F:magnesium ion binding"/>
    <property type="evidence" value="ECO:0007669"/>
    <property type="project" value="UniProtKB-UniRule"/>
</dbReference>
<sequence length="334" mass="36361">MNNLTTTFNAHLWRQHRLSKQPIEISILLTQMGFAAKVLSREISRAALVGRLGLVGEKNATGDAQKKLDVFSNQVVVEAFSDIGLVAAIASEELDQVQLIECGQDAQYILCTDPLDGSSNIDTGSAVGTIFGIYRRSSTGYCSTEADALQPGTELVAAGYVLYGTSTMLVYTTGDQVDGFTLDPTLGEFLLSHENIRCPDQGKTYSANLSYYQEWHPHLQKLVDYLGDHKSTSHAAHTLRYSGALVADVHRCLLEGGLYFYPSTEEQPLGKLRLLYECAPLAFVVEQAGGLATSGTERIMDIEVTSIHQRSPLAIGSAAAVKLYENFLEQGMPT</sequence>
<feature type="binding site" evidence="13">
    <location>
        <position position="116"/>
    </location>
    <ligand>
        <name>Mg(2+)</name>
        <dbReference type="ChEBI" id="CHEBI:18420"/>
        <label>2</label>
    </ligand>
</feature>
<feature type="binding site" evidence="13">
    <location>
        <position position="208"/>
    </location>
    <ligand>
        <name>substrate</name>
    </ligand>
</feature>
<dbReference type="GO" id="GO:0030388">
    <property type="term" value="P:fructose 1,6-bisphosphate metabolic process"/>
    <property type="evidence" value="ECO:0007669"/>
    <property type="project" value="TreeGrafter"/>
</dbReference>
<dbReference type="NCBIfam" id="NF006778">
    <property type="entry name" value="PRK09293.1-1"/>
    <property type="match status" value="1"/>
</dbReference>
<evidence type="ECO:0000259" key="15">
    <source>
        <dbReference type="Pfam" id="PF00316"/>
    </source>
</evidence>
<feature type="binding site" evidence="13">
    <location>
        <position position="113"/>
    </location>
    <ligand>
        <name>Mg(2+)</name>
        <dbReference type="ChEBI" id="CHEBI:18420"/>
        <label>2</label>
    </ligand>
</feature>
<dbReference type="EC" id="3.1.3.11" evidence="4 13"/>
<dbReference type="Proteomes" id="UP000248857">
    <property type="component" value="Unassembled WGS sequence"/>
</dbReference>
<dbReference type="CDD" id="cd00354">
    <property type="entry name" value="FBPase"/>
    <property type="match status" value="1"/>
</dbReference>
<evidence type="ECO:0000256" key="3">
    <source>
        <dbReference type="ARBA" id="ARBA00010941"/>
    </source>
</evidence>
<dbReference type="Gene3D" id="3.30.540.10">
    <property type="entry name" value="Fructose-1,6-Bisphosphatase, subunit A, domain 1"/>
    <property type="match status" value="1"/>
</dbReference>
<dbReference type="GO" id="GO:0006002">
    <property type="term" value="P:fructose 6-phosphate metabolic process"/>
    <property type="evidence" value="ECO:0007669"/>
    <property type="project" value="TreeGrafter"/>
</dbReference>
<dbReference type="InterPro" id="IPR028343">
    <property type="entry name" value="FBPtase"/>
</dbReference>
<proteinExistence type="inferred from homology"/>
<dbReference type="InterPro" id="IPR044015">
    <property type="entry name" value="FBPase_C_dom"/>
</dbReference>
<evidence type="ECO:0000256" key="10">
    <source>
        <dbReference type="ARBA" id="ARBA00023277"/>
    </source>
</evidence>
<protein>
    <recommendedName>
        <fullName evidence="11 13">Fructose-1,6-bisphosphatase class 1</fullName>
        <shortName evidence="13">FBPase class 1</shortName>
        <ecNumber evidence="4 13">3.1.3.11</ecNumber>
    </recommendedName>
    <alternativeName>
        <fullName evidence="12 13">D-fructose-1,6-bisphosphate 1-phosphohydrolase class 1</fullName>
    </alternativeName>
</protein>
<evidence type="ECO:0000256" key="13">
    <source>
        <dbReference type="HAMAP-Rule" id="MF_01855"/>
    </source>
</evidence>
<evidence type="ECO:0000259" key="16">
    <source>
        <dbReference type="Pfam" id="PF18913"/>
    </source>
</evidence>
<dbReference type="PANTHER" id="PTHR11556:SF35">
    <property type="entry name" value="SEDOHEPTULOSE-1,7-BISPHOSPHATASE, CHLOROPLASTIC"/>
    <property type="match status" value="1"/>
</dbReference>
<evidence type="ECO:0000256" key="4">
    <source>
        <dbReference type="ARBA" id="ARBA00013093"/>
    </source>
</evidence>
<dbReference type="Pfam" id="PF00316">
    <property type="entry name" value="FBPase"/>
    <property type="match status" value="1"/>
</dbReference>
<dbReference type="PIRSF" id="PIRSF500210">
    <property type="entry name" value="FBPtase"/>
    <property type="match status" value="1"/>
</dbReference>
<name>A0A2W1JM19_9CYAN</name>
<dbReference type="Gene3D" id="3.40.190.80">
    <property type="match status" value="1"/>
</dbReference>
<dbReference type="InterPro" id="IPR020548">
    <property type="entry name" value="Fructose_bisphosphatase_AS"/>
</dbReference>
<feature type="binding site" evidence="13">
    <location>
        <position position="115"/>
    </location>
    <ligand>
        <name>Mg(2+)</name>
        <dbReference type="ChEBI" id="CHEBI:18420"/>
        <label>1</label>
    </ligand>
</feature>
<dbReference type="PANTHER" id="PTHR11556">
    <property type="entry name" value="FRUCTOSE-1,6-BISPHOSPHATASE-RELATED"/>
    <property type="match status" value="1"/>
</dbReference>
<feature type="binding site" evidence="13">
    <location>
        <position position="277"/>
    </location>
    <ligand>
        <name>Mg(2+)</name>
        <dbReference type="ChEBI" id="CHEBI:18420"/>
        <label>2</label>
    </ligand>
</feature>
<evidence type="ECO:0000256" key="9">
    <source>
        <dbReference type="ARBA" id="ARBA00022842"/>
    </source>
</evidence>
<comment type="subunit">
    <text evidence="13">Homotetramer.</text>
</comment>
<dbReference type="FunFam" id="3.30.540.10:FF:000002">
    <property type="entry name" value="Fructose-1,6-bisphosphatase class 1"/>
    <property type="match status" value="1"/>
</dbReference>
<keyword evidence="10 13" id="KW-0119">Carbohydrate metabolism</keyword>
<dbReference type="GO" id="GO:0006094">
    <property type="term" value="P:gluconeogenesis"/>
    <property type="evidence" value="ECO:0007669"/>
    <property type="project" value="UniProtKB-UniRule"/>
</dbReference>
<feature type="binding site" evidence="13">
    <location>
        <position position="92"/>
    </location>
    <ligand>
        <name>Mg(2+)</name>
        <dbReference type="ChEBI" id="CHEBI:18420"/>
        <label>1</label>
    </ligand>
</feature>
<dbReference type="HAMAP" id="MF_01855">
    <property type="entry name" value="FBPase_class1"/>
    <property type="match status" value="1"/>
</dbReference>
<dbReference type="Pfam" id="PF18913">
    <property type="entry name" value="FBPase_C"/>
    <property type="match status" value="1"/>
</dbReference>
<comment type="cofactor">
    <cofactor evidence="13">
        <name>Mg(2+)</name>
        <dbReference type="ChEBI" id="CHEBI:18420"/>
    </cofactor>
    <text evidence="13">Binds 2 magnesium ions per subunit.</text>
</comment>
<feature type="binding site" evidence="13">
    <location>
        <position position="241"/>
    </location>
    <ligand>
        <name>substrate</name>
    </ligand>
</feature>
<feature type="binding site" evidence="13">
    <location>
        <position position="271"/>
    </location>
    <ligand>
        <name>substrate</name>
    </ligand>
</feature>
<dbReference type="GO" id="GO:0006000">
    <property type="term" value="P:fructose metabolic process"/>
    <property type="evidence" value="ECO:0007669"/>
    <property type="project" value="TreeGrafter"/>
</dbReference>
<reference evidence="17 18" key="1">
    <citation type="journal article" date="2018" name="Sci. Rep.">
        <title>A novel species of the marine cyanobacterium Acaryochloris with a unique pigment content and lifestyle.</title>
        <authorList>
            <person name="Partensky F."/>
            <person name="Six C."/>
            <person name="Ratin M."/>
            <person name="Garczarek L."/>
            <person name="Vaulot D."/>
            <person name="Probert I."/>
            <person name="Calteau A."/>
            <person name="Gourvil P."/>
            <person name="Marie D."/>
            <person name="Grebert T."/>
            <person name="Bouchier C."/>
            <person name="Le Panse S."/>
            <person name="Gachenot M."/>
            <person name="Rodriguez F."/>
            <person name="Garrido J.L."/>
        </authorList>
    </citation>
    <scope>NUCLEOTIDE SEQUENCE [LARGE SCALE GENOMIC DNA]</scope>
    <source>
        <strain evidence="17 18">RCC1774</strain>
    </source>
</reference>
<dbReference type="GO" id="GO:0005986">
    <property type="term" value="P:sucrose biosynthetic process"/>
    <property type="evidence" value="ECO:0007669"/>
    <property type="project" value="TreeGrafter"/>
</dbReference>
<keyword evidence="6" id="KW-0113">Calvin cycle</keyword>
<dbReference type="RefSeq" id="WP_110988270.1">
    <property type="nucleotide sequence ID" value="NZ_CAWNWM010000020.1"/>
</dbReference>